<name>A0A1F5NA78_9BACT</name>
<dbReference type="InterPro" id="IPR028098">
    <property type="entry name" value="Glyco_trans_4-like_N"/>
</dbReference>
<dbReference type="GO" id="GO:0016757">
    <property type="term" value="F:glycosyltransferase activity"/>
    <property type="evidence" value="ECO:0007669"/>
    <property type="project" value="InterPro"/>
</dbReference>
<feature type="domain" description="Glycosyl transferase family 1" evidence="2">
    <location>
        <begin position="189"/>
        <end position="343"/>
    </location>
</feature>
<evidence type="ECO:0000313" key="4">
    <source>
        <dbReference type="EMBL" id="OGE74483.1"/>
    </source>
</evidence>
<dbReference type="Gene3D" id="3.40.50.2000">
    <property type="entry name" value="Glycogen Phosphorylase B"/>
    <property type="match status" value="2"/>
</dbReference>
<evidence type="ECO:0008006" key="6">
    <source>
        <dbReference type="Google" id="ProtNLM"/>
    </source>
</evidence>
<accession>A0A1F5NA78</accession>
<comment type="caution">
    <text evidence="4">The sequence shown here is derived from an EMBL/GenBank/DDBJ whole genome shotgun (WGS) entry which is preliminary data.</text>
</comment>
<dbReference type="PANTHER" id="PTHR46401">
    <property type="entry name" value="GLYCOSYLTRANSFERASE WBBK-RELATED"/>
    <property type="match status" value="1"/>
</dbReference>
<dbReference type="Pfam" id="PF00534">
    <property type="entry name" value="Glycos_transf_1"/>
    <property type="match status" value="1"/>
</dbReference>
<sequence>MRVGIDIRALMEGKTTGVEVYIRGLLQAMFALDQKNDYVLFANSFTDVSSKVKLFSAPNLRYVVSRVPNKLYVSSQKLFGFPDLEKMTGKLEVFFSPHWRVTALRRNLPTVVTFHDLSFELVPEFFTRRQRYWHRFMNFRKAATRSTRIIAVSESTKRDLVDLYAVKPEKIRVVYPGPGLVVAPDSVSSGERDYFLCFATQEPRKNLEGALAAYELYRRMSRSPRRLVIAGSRGWIGKLSVPPRLRPYVELRSDVSELEKTELFRSAFAFIFVSFYEGFGFPALEAARSELPVIVSRVASLQEIARDFGIFINPFRPAQIAESMFALENDQPWYEDRARKARQASEKYSWERAARETLNIFSEAAR</sequence>
<evidence type="ECO:0000256" key="1">
    <source>
        <dbReference type="ARBA" id="ARBA00022679"/>
    </source>
</evidence>
<dbReference type="CDD" id="cd03809">
    <property type="entry name" value="GT4_MtfB-like"/>
    <property type="match status" value="1"/>
</dbReference>
<dbReference type="AlphaFoldDB" id="A0A1F5NA78"/>
<evidence type="ECO:0000313" key="5">
    <source>
        <dbReference type="Proteomes" id="UP000176547"/>
    </source>
</evidence>
<dbReference type="PANTHER" id="PTHR46401:SF2">
    <property type="entry name" value="GLYCOSYLTRANSFERASE WBBK-RELATED"/>
    <property type="match status" value="1"/>
</dbReference>
<evidence type="ECO:0000259" key="2">
    <source>
        <dbReference type="Pfam" id="PF00534"/>
    </source>
</evidence>
<reference evidence="4 5" key="1">
    <citation type="journal article" date="2016" name="Nat. Commun.">
        <title>Thousands of microbial genomes shed light on interconnected biogeochemical processes in an aquifer system.</title>
        <authorList>
            <person name="Anantharaman K."/>
            <person name="Brown C.T."/>
            <person name="Hug L.A."/>
            <person name="Sharon I."/>
            <person name="Castelle C.J."/>
            <person name="Probst A.J."/>
            <person name="Thomas B.C."/>
            <person name="Singh A."/>
            <person name="Wilkins M.J."/>
            <person name="Karaoz U."/>
            <person name="Brodie E.L."/>
            <person name="Williams K.H."/>
            <person name="Hubbard S.S."/>
            <person name="Banfield J.F."/>
        </authorList>
    </citation>
    <scope>NUCLEOTIDE SEQUENCE [LARGE SCALE GENOMIC DNA]</scope>
</reference>
<dbReference type="SUPFAM" id="SSF53756">
    <property type="entry name" value="UDP-Glycosyltransferase/glycogen phosphorylase"/>
    <property type="match status" value="1"/>
</dbReference>
<gene>
    <name evidence="4" type="ORF">A3K06_02880</name>
</gene>
<proteinExistence type="predicted"/>
<evidence type="ECO:0000259" key="3">
    <source>
        <dbReference type="Pfam" id="PF13439"/>
    </source>
</evidence>
<dbReference type="EMBL" id="MFEG01000070">
    <property type="protein sequence ID" value="OGE74483.1"/>
    <property type="molecule type" value="Genomic_DNA"/>
</dbReference>
<keyword evidence="1" id="KW-0808">Transferase</keyword>
<feature type="domain" description="Glycosyltransferase subfamily 4-like N-terminal" evidence="3">
    <location>
        <begin position="17"/>
        <end position="177"/>
    </location>
</feature>
<dbReference type="Pfam" id="PF13439">
    <property type="entry name" value="Glyco_transf_4"/>
    <property type="match status" value="1"/>
</dbReference>
<protein>
    <recommendedName>
        <fullName evidence="6">Glycosyl transferase family 1 domain-containing protein</fullName>
    </recommendedName>
</protein>
<organism evidence="4 5">
    <name type="scientific">Candidatus Doudnabacteria bacterium RIFCSPHIGHO2_01_52_17</name>
    <dbReference type="NCBI Taxonomy" id="1817820"/>
    <lineage>
        <taxon>Bacteria</taxon>
        <taxon>Candidatus Doudnaibacteriota</taxon>
    </lineage>
</organism>
<dbReference type="Proteomes" id="UP000176547">
    <property type="component" value="Unassembled WGS sequence"/>
</dbReference>
<dbReference type="InterPro" id="IPR001296">
    <property type="entry name" value="Glyco_trans_1"/>
</dbReference>